<keyword evidence="1" id="KW-0812">Transmembrane</keyword>
<dbReference type="AlphaFoldDB" id="A0A6M3LP35"/>
<sequence length="83" mass="9438">MANGNGHWVKWLVGTLFTISFFAITTLVTSVIANDKESRARDTKIEERVNEAILEQKQEMKDVAVNVAMIQKDIQYLIKALDK</sequence>
<dbReference type="EMBL" id="MT143300">
    <property type="protein sequence ID" value="QJA95272.1"/>
    <property type="molecule type" value="Genomic_DNA"/>
</dbReference>
<reference evidence="2" key="1">
    <citation type="submission" date="2020-03" db="EMBL/GenBank/DDBJ databases">
        <title>The deep terrestrial virosphere.</title>
        <authorList>
            <person name="Holmfeldt K."/>
            <person name="Nilsson E."/>
            <person name="Simone D."/>
            <person name="Lopez-Fernandez M."/>
            <person name="Wu X."/>
            <person name="de Brujin I."/>
            <person name="Lundin D."/>
            <person name="Andersson A."/>
            <person name="Bertilsson S."/>
            <person name="Dopson M."/>
        </authorList>
    </citation>
    <scope>NUCLEOTIDE SEQUENCE</scope>
    <source>
        <strain evidence="2">MM415B05508</strain>
    </source>
</reference>
<name>A0A6M3LP35_9ZZZZ</name>
<protein>
    <submittedName>
        <fullName evidence="2">Uncharacterized protein</fullName>
    </submittedName>
</protein>
<evidence type="ECO:0000313" key="2">
    <source>
        <dbReference type="EMBL" id="QJA95272.1"/>
    </source>
</evidence>
<keyword evidence="1" id="KW-0472">Membrane</keyword>
<accession>A0A6M3LP35</accession>
<keyword evidence="1" id="KW-1133">Transmembrane helix</keyword>
<proteinExistence type="predicted"/>
<feature type="transmembrane region" description="Helical" evidence="1">
    <location>
        <begin position="12"/>
        <end position="33"/>
    </location>
</feature>
<evidence type="ECO:0000256" key="1">
    <source>
        <dbReference type="SAM" id="Phobius"/>
    </source>
</evidence>
<gene>
    <name evidence="2" type="ORF">MM415B05508_0010</name>
</gene>
<organism evidence="2">
    <name type="scientific">viral metagenome</name>
    <dbReference type="NCBI Taxonomy" id="1070528"/>
    <lineage>
        <taxon>unclassified sequences</taxon>
        <taxon>metagenomes</taxon>
        <taxon>organismal metagenomes</taxon>
    </lineage>
</organism>